<keyword evidence="4" id="KW-0479">Metal-binding</keyword>
<dbReference type="EC" id="1.1.1.1" evidence="3"/>
<comment type="similarity">
    <text evidence="2">Belongs to the zinc-containing alcohol dehydrogenase family.</text>
</comment>
<dbReference type="EMBL" id="CALNXI010000232">
    <property type="protein sequence ID" value="CAH3022760.1"/>
    <property type="molecule type" value="Genomic_DNA"/>
</dbReference>
<feature type="domain" description="Alcohol dehydrogenase-like C-terminal" evidence="8">
    <location>
        <begin position="210"/>
        <end position="333"/>
    </location>
</feature>
<dbReference type="SUPFAM" id="SSF51735">
    <property type="entry name" value="NAD(P)-binding Rossmann-fold domains"/>
    <property type="match status" value="1"/>
</dbReference>
<dbReference type="SUPFAM" id="SSF50129">
    <property type="entry name" value="GroES-like"/>
    <property type="match status" value="1"/>
</dbReference>
<evidence type="ECO:0000256" key="6">
    <source>
        <dbReference type="ARBA" id="ARBA00023002"/>
    </source>
</evidence>
<dbReference type="PANTHER" id="PTHR42940:SF3">
    <property type="entry name" value="ALCOHOL DEHYDROGENASE 1-RELATED"/>
    <property type="match status" value="1"/>
</dbReference>
<keyword evidence="6" id="KW-0560">Oxidoreductase</keyword>
<dbReference type="Proteomes" id="UP001159427">
    <property type="component" value="Unassembled WGS sequence"/>
</dbReference>
<comment type="cofactor">
    <cofactor evidence="1">
        <name>Zn(2+)</name>
        <dbReference type="ChEBI" id="CHEBI:29105"/>
    </cofactor>
</comment>
<evidence type="ECO:0000313" key="11">
    <source>
        <dbReference type="Proteomes" id="UP001159427"/>
    </source>
</evidence>
<dbReference type="InterPro" id="IPR011032">
    <property type="entry name" value="GroES-like_sf"/>
</dbReference>
<evidence type="ECO:0000259" key="8">
    <source>
        <dbReference type="Pfam" id="PF00107"/>
    </source>
</evidence>
<sequence>MRYIRASFVHLVRRLAMNQAGNTARRLVFVGSHLEPCLIQGEFPIPKLKSGEILGKFRMATICGSDLHTISGRRKEVVPSILGHEGIIEVIDHMRPSSAKLKKGDRLTFHVVNCCGECERCKDGLQQKCLSLFKYGHAPMTSDSQLNGCYASHIILHSGTHVSKIPDHVQDRIASPVNCALATMVNAVSGLDGRNPHRETSAVIQGCGLLGIYGCALLHEAGFNKVFCSDINPERLAMVSKFGGIPLVAGQQDPSSPKDNSVDAVIEVCGIRSVIPEGIKLLRPGGVYVLVGMVHPDSKMDVTAEQIIRKCITIKGIHNYGPQHLDDAVAFLSRTCSKYPYKELISPPYKLADFFTALQVSQKQTYYRVCVEP</sequence>
<proteinExistence type="inferred from homology"/>
<dbReference type="Gene3D" id="3.40.50.720">
    <property type="entry name" value="NAD(P)-binding Rossmann-like Domain"/>
    <property type="match status" value="1"/>
</dbReference>
<keyword evidence="11" id="KW-1185">Reference proteome</keyword>
<evidence type="ECO:0000256" key="3">
    <source>
        <dbReference type="ARBA" id="ARBA00013190"/>
    </source>
</evidence>
<dbReference type="CDD" id="cd08231">
    <property type="entry name" value="MDR_TM0436_like"/>
    <property type="match status" value="1"/>
</dbReference>
<evidence type="ECO:0000256" key="5">
    <source>
        <dbReference type="ARBA" id="ARBA00022833"/>
    </source>
</evidence>
<keyword evidence="7" id="KW-0520">NAD</keyword>
<dbReference type="Pfam" id="PF00107">
    <property type="entry name" value="ADH_zinc_N"/>
    <property type="match status" value="1"/>
</dbReference>
<comment type="caution">
    <text evidence="10">The sequence shown here is derived from an EMBL/GenBank/DDBJ whole genome shotgun (WGS) entry which is preliminary data.</text>
</comment>
<keyword evidence="5" id="KW-0862">Zinc</keyword>
<protein>
    <recommendedName>
        <fullName evidence="3">alcohol dehydrogenase</fullName>
        <ecNumber evidence="3">1.1.1.1</ecNumber>
    </recommendedName>
</protein>
<dbReference type="Pfam" id="PF08240">
    <property type="entry name" value="ADH_N"/>
    <property type="match status" value="1"/>
</dbReference>
<evidence type="ECO:0000256" key="1">
    <source>
        <dbReference type="ARBA" id="ARBA00001947"/>
    </source>
</evidence>
<feature type="domain" description="Alcohol dehydrogenase-like N-terminal" evidence="9">
    <location>
        <begin position="50"/>
        <end position="167"/>
    </location>
</feature>
<dbReference type="Gene3D" id="3.90.180.10">
    <property type="entry name" value="Medium-chain alcohol dehydrogenases, catalytic domain"/>
    <property type="match status" value="1"/>
</dbReference>
<name>A0ABN8LZL4_9CNID</name>
<accession>A0ABN8LZL4</accession>
<reference evidence="10 11" key="1">
    <citation type="submission" date="2022-05" db="EMBL/GenBank/DDBJ databases">
        <authorList>
            <consortium name="Genoscope - CEA"/>
            <person name="William W."/>
        </authorList>
    </citation>
    <scope>NUCLEOTIDE SEQUENCE [LARGE SCALE GENOMIC DNA]</scope>
</reference>
<dbReference type="InterPro" id="IPR036291">
    <property type="entry name" value="NAD(P)-bd_dom_sf"/>
</dbReference>
<gene>
    <name evidence="10" type="ORF">PEVE_00016731</name>
</gene>
<dbReference type="InterPro" id="IPR013154">
    <property type="entry name" value="ADH-like_N"/>
</dbReference>
<evidence type="ECO:0000259" key="9">
    <source>
        <dbReference type="Pfam" id="PF08240"/>
    </source>
</evidence>
<evidence type="ECO:0000256" key="2">
    <source>
        <dbReference type="ARBA" id="ARBA00008072"/>
    </source>
</evidence>
<evidence type="ECO:0000256" key="4">
    <source>
        <dbReference type="ARBA" id="ARBA00022723"/>
    </source>
</evidence>
<evidence type="ECO:0000313" key="10">
    <source>
        <dbReference type="EMBL" id="CAH3022760.1"/>
    </source>
</evidence>
<organism evidence="10 11">
    <name type="scientific">Porites evermanni</name>
    <dbReference type="NCBI Taxonomy" id="104178"/>
    <lineage>
        <taxon>Eukaryota</taxon>
        <taxon>Metazoa</taxon>
        <taxon>Cnidaria</taxon>
        <taxon>Anthozoa</taxon>
        <taxon>Hexacorallia</taxon>
        <taxon>Scleractinia</taxon>
        <taxon>Fungiina</taxon>
        <taxon>Poritidae</taxon>
        <taxon>Porites</taxon>
    </lineage>
</organism>
<dbReference type="InterPro" id="IPR013149">
    <property type="entry name" value="ADH-like_C"/>
</dbReference>
<dbReference type="PANTHER" id="PTHR42940">
    <property type="entry name" value="ALCOHOL DEHYDROGENASE 1-RELATED"/>
    <property type="match status" value="1"/>
</dbReference>
<evidence type="ECO:0000256" key="7">
    <source>
        <dbReference type="ARBA" id="ARBA00023027"/>
    </source>
</evidence>